<accession>A0ABZ1AS13</accession>
<evidence type="ECO:0000313" key="2">
    <source>
        <dbReference type="EMBL" id="WRL48215.1"/>
    </source>
</evidence>
<proteinExistence type="predicted"/>
<feature type="domain" description="Hemerythrin-like" evidence="1">
    <location>
        <begin position="4"/>
        <end position="126"/>
    </location>
</feature>
<dbReference type="PANTHER" id="PTHR39966:SF3">
    <property type="entry name" value="DUF438 DOMAIN-CONTAINING PROTEIN"/>
    <property type="match status" value="1"/>
</dbReference>
<keyword evidence="3" id="KW-1185">Reference proteome</keyword>
<gene>
    <name evidence="2" type="ORF">U5817_09275</name>
</gene>
<name>A0ABZ1AS13_AROEV</name>
<dbReference type="RefSeq" id="WP_169131934.1">
    <property type="nucleotide sequence ID" value="NZ_CAWPLS010000279.1"/>
</dbReference>
<dbReference type="EMBL" id="CP141259">
    <property type="protein sequence ID" value="WRL48215.1"/>
    <property type="molecule type" value="Genomic_DNA"/>
</dbReference>
<evidence type="ECO:0000259" key="1">
    <source>
        <dbReference type="Pfam" id="PF01814"/>
    </source>
</evidence>
<reference evidence="2 3" key="1">
    <citation type="submission" date="2023-12" db="EMBL/GenBank/DDBJ databases">
        <title>A. evansii MAY27, complete genome.</title>
        <authorList>
            <person name="Wang Y."/>
        </authorList>
    </citation>
    <scope>NUCLEOTIDE SEQUENCE [LARGE SCALE GENOMIC DNA]</scope>
    <source>
        <strain evidence="2 3">MAY27</strain>
    </source>
</reference>
<dbReference type="Proteomes" id="UP001626593">
    <property type="component" value="Chromosome"/>
</dbReference>
<evidence type="ECO:0000313" key="3">
    <source>
        <dbReference type="Proteomes" id="UP001626593"/>
    </source>
</evidence>
<dbReference type="Gene3D" id="1.20.120.520">
    <property type="entry name" value="nmb1532 protein domain like"/>
    <property type="match status" value="1"/>
</dbReference>
<sequence>MSQITSLMTDDHRHCDETFARAETAVAKGKWDEASAALEQFANELEGHFDAEESLLFPKFEAATGMTEGPTKVMRGEHAEMRSALARMREALANKDKDDYAGESETLLILMQQHNMKEENILYPMCDSQLAGSDVAAGLSERLHARA</sequence>
<organism evidence="2 3">
    <name type="scientific">Aromatoleum evansii</name>
    <name type="common">Azoarcus evansii</name>
    <dbReference type="NCBI Taxonomy" id="59406"/>
    <lineage>
        <taxon>Bacteria</taxon>
        <taxon>Pseudomonadati</taxon>
        <taxon>Pseudomonadota</taxon>
        <taxon>Betaproteobacteria</taxon>
        <taxon>Rhodocyclales</taxon>
        <taxon>Rhodocyclaceae</taxon>
        <taxon>Aromatoleum</taxon>
    </lineage>
</organism>
<dbReference type="Pfam" id="PF01814">
    <property type="entry name" value="Hemerythrin"/>
    <property type="match status" value="1"/>
</dbReference>
<dbReference type="PANTHER" id="PTHR39966">
    <property type="entry name" value="BLL2471 PROTEIN-RELATED"/>
    <property type="match status" value="1"/>
</dbReference>
<protein>
    <submittedName>
        <fullName evidence="2">Hemerythrin domain-containing protein</fullName>
    </submittedName>
</protein>
<dbReference type="InterPro" id="IPR012312">
    <property type="entry name" value="Hemerythrin-like"/>
</dbReference>